<dbReference type="GO" id="GO:0006465">
    <property type="term" value="P:signal peptide processing"/>
    <property type="evidence" value="ECO:0007669"/>
    <property type="project" value="TreeGrafter"/>
</dbReference>
<keyword evidence="2" id="KW-0472">Membrane</keyword>
<keyword evidence="4" id="KW-0808">Transferase</keyword>
<keyword evidence="4" id="KW-0378">Hydrolase</keyword>
<feature type="transmembrane region" description="Helical" evidence="2">
    <location>
        <begin position="102"/>
        <end position="124"/>
    </location>
</feature>
<dbReference type="GO" id="GO:0008168">
    <property type="term" value="F:methyltransferase activity"/>
    <property type="evidence" value="ECO:0007669"/>
    <property type="project" value="UniProtKB-KW"/>
</dbReference>
<reference evidence="5" key="1">
    <citation type="submission" date="2015-11" db="EMBL/GenBank/DDBJ databases">
        <authorList>
            <person name="Dugat-Bony E."/>
        </authorList>
    </citation>
    <scope>NUCLEOTIDE SEQUENCE [LARGE SCALE GENOMIC DNA]</scope>
    <source>
        <strain evidence="5">Mu292</strain>
    </source>
</reference>
<gene>
    <name evidence="4" type="ORF">CVAR292_01841</name>
</gene>
<dbReference type="EMBL" id="FAUH01000012">
    <property type="protein sequence ID" value="CUU66496.1"/>
    <property type="molecule type" value="Genomic_DNA"/>
</dbReference>
<feature type="domain" description="Prepilin type IV endopeptidase peptidase" evidence="3">
    <location>
        <begin position="13"/>
        <end position="116"/>
    </location>
</feature>
<dbReference type="GO" id="GO:0004190">
    <property type="term" value="F:aspartic-type endopeptidase activity"/>
    <property type="evidence" value="ECO:0007669"/>
    <property type="project" value="UniProtKB-EC"/>
</dbReference>
<keyword evidence="2" id="KW-1133">Transmembrane helix</keyword>
<organism evidence="4 5">
    <name type="scientific">Corynebacterium variabile</name>
    <dbReference type="NCBI Taxonomy" id="1727"/>
    <lineage>
        <taxon>Bacteria</taxon>
        <taxon>Bacillati</taxon>
        <taxon>Actinomycetota</taxon>
        <taxon>Actinomycetes</taxon>
        <taxon>Mycobacteriales</taxon>
        <taxon>Corynebacteriaceae</taxon>
        <taxon>Corynebacterium</taxon>
    </lineage>
</organism>
<dbReference type="RefSeq" id="WP_073884265.1">
    <property type="nucleotide sequence ID" value="NZ_FAUH01000012.1"/>
</dbReference>
<dbReference type="EC" id="2.1.1.-" evidence="4"/>
<evidence type="ECO:0000256" key="2">
    <source>
        <dbReference type="SAM" id="Phobius"/>
    </source>
</evidence>
<keyword evidence="2" id="KW-0812">Transmembrane</keyword>
<feature type="transmembrane region" description="Helical" evidence="2">
    <location>
        <begin position="6"/>
        <end position="23"/>
    </location>
</feature>
<dbReference type="InterPro" id="IPR050882">
    <property type="entry name" value="Prepilin_peptidase/N-MTase"/>
</dbReference>
<protein>
    <submittedName>
        <fullName evidence="4">Type IV leader peptidase family</fullName>
        <ecNumber evidence="4">2.1.1.-</ecNumber>
        <ecNumber evidence="4">3.4.23.43</ecNumber>
    </submittedName>
</protein>
<dbReference type="GO" id="GO:0032259">
    <property type="term" value="P:methylation"/>
    <property type="evidence" value="ECO:0007669"/>
    <property type="project" value="UniProtKB-KW"/>
</dbReference>
<dbReference type="OrthoDB" id="4428077at2"/>
<evidence type="ECO:0000313" key="5">
    <source>
        <dbReference type="Proteomes" id="UP000182498"/>
    </source>
</evidence>
<sequence length="148" mass="15575">MWGYLWDAVVLTVALVWSVALTVTDLRERRLPDSLSLPAAAVVWLWCILDGRPWALTGALAWWALCAVPGMISPRLRIGGGDAKLSLSLGAVAAVSGGPVGWWIAVAVSSVITLCLAVVPCAALRCRAGLPHGPGMLTGTWFGVLLTM</sequence>
<evidence type="ECO:0000259" key="3">
    <source>
        <dbReference type="Pfam" id="PF01478"/>
    </source>
</evidence>
<dbReference type="PANTHER" id="PTHR30487">
    <property type="entry name" value="TYPE 4 PREPILIN-LIKE PROTEINS LEADER PEPTIDE-PROCESSING ENZYME"/>
    <property type="match status" value="1"/>
</dbReference>
<accession>A0A0X2NM11</accession>
<evidence type="ECO:0000256" key="1">
    <source>
        <dbReference type="ARBA" id="ARBA00005801"/>
    </source>
</evidence>
<dbReference type="Gene3D" id="1.20.120.1220">
    <property type="match status" value="1"/>
</dbReference>
<comment type="similarity">
    <text evidence="1">Belongs to the peptidase A24 family.</text>
</comment>
<dbReference type="GO" id="GO:0005886">
    <property type="term" value="C:plasma membrane"/>
    <property type="evidence" value="ECO:0007669"/>
    <property type="project" value="TreeGrafter"/>
</dbReference>
<keyword evidence="4" id="KW-0489">Methyltransferase</keyword>
<dbReference type="Pfam" id="PF01478">
    <property type="entry name" value="Peptidase_A24"/>
    <property type="match status" value="1"/>
</dbReference>
<dbReference type="PANTHER" id="PTHR30487:SF0">
    <property type="entry name" value="PREPILIN LEADER PEPTIDASE_N-METHYLTRANSFERASE-RELATED"/>
    <property type="match status" value="1"/>
</dbReference>
<dbReference type="AlphaFoldDB" id="A0A0X2NM11"/>
<dbReference type="Proteomes" id="UP000182498">
    <property type="component" value="Unassembled WGS sequence"/>
</dbReference>
<dbReference type="EC" id="3.4.23.43" evidence="4"/>
<keyword evidence="5" id="KW-1185">Reference proteome</keyword>
<evidence type="ECO:0000313" key="4">
    <source>
        <dbReference type="EMBL" id="CUU66496.1"/>
    </source>
</evidence>
<dbReference type="InterPro" id="IPR000045">
    <property type="entry name" value="Prepilin_IV_endopep_pep"/>
</dbReference>
<feature type="transmembrane region" description="Helical" evidence="2">
    <location>
        <begin position="35"/>
        <end position="55"/>
    </location>
</feature>
<name>A0A0X2NM11_9CORY</name>
<proteinExistence type="inferred from homology"/>